<keyword evidence="1 2" id="KW-0749">Sporulation</keyword>
<protein>
    <recommendedName>
        <fullName evidence="2">Small, acid-soluble spore protein I</fullName>
        <shortName evidence="2">SASP I</shortName>
    </recommendedName>
</protein>
<dbReference type="GO" id="GO:0030436">
    <property type="term" value="P:asexual sporulation"/>
    <property type="evidence" value="ECO:0007669"/>
    <property type="project" value="UniProtKB-UniRule"/>
</dbReference>
<proteinExistence type="evidence at transcript level"/>
<name>A0A4R4ECK7_9BACL</name>
<dbReference type="Proteomes" id="UP000295418">
    <property type="component" value="Unassembled WGS sequence"/>
</dbReference>
<dbReference type="RefSeq" id="WP_132419080.1">
    <property type="nucleotide sequence ID" value="NZ_SKFG01000016.1"/>
</dbReference>
<evidence type="ECO:0000313" key="4">
    <source>
        <dbReference type="Proteomes" id="UP000295418"/>
    </source>
</evidence>
<evidence type="ECO:0000313" key="3">
    <source>
        <dbReference type="EMBL" id="TCZ75891.1"/>
    </source>
</evidence>
<evidence type="ECO:0000256" key="2">
    <source>
        <dbReference type="HAMAP-Rule" id="MF_00669"/>
    </source>
</evidence>
<evidence type="ECO:0000256" key="1">
    <source>
        <dbReference type="ARBA" id="ARBA00022969"/>
    </source>
</evidence>
<gene>
    <name evidence="2 3" type="primary">sspI</name>
    <name evidence="3" type="ORF">E0485_16080</name>
</gene>
<dbReference type="AlphaFoldDB" id="A0A4R4ECK7"/>
<comment type="caution">
    <text evidence="3">The sequence shown here is derived from an EMBL/GenBank/DDBJ whole genome shotgun (WGS) entry which is preliminary data.</text>
</comment>
<dbReference type="HAMAP" id="MF_00669">
    <property type="entry name" value="SspI"/>
    <property type="match status" value="1"/>
</dbReference>
<dbReference type="OrthoDB" id="2453696at2"/>
<comment type="subcellular location">
    <subcellularLocation>
        <location evidence="2">Spore core</location>
    </subcellularLocation>
</comment>
<comment type="similarity">
    <text evidence="2">Belongs to the SspI family.</text>
</comment>
<dbReference type="Pfam" id="PF14098">
    <property type="entry name" value="SSPI"/>
    <property type="match status" value="1"/>
</dbReference>
<dbReference type="EMBL" id="SKFG01000016">
    <property type="protein sequence ID" value="TCZ75891.1"/>
    <property type="molecule type" value="Genomic_DNA"/>
</dbReference>
<keyword evidence="4" id="KW-1185">Reference proteome</keyword>
<dbReference type="InterPro" id="IPR017525">
    <property type="entry name" value="SspI"/>
</dbReference>
<dbReference type="NCBIfam" id="TIGR03092">
    <property type="entry name" value="SASP_sspI"/>
    <property type="match status" value="1"/>
</dbReference>
<accession>A0A4R4ECK7</accession>
<reference evidence="3 4" key="1">
    <citation type="submission" date="2019-03" db="EMBL/GenBank/DDBJ databases">
        <authorList>
            <person name="Kim M.K.M."/>
        </authorList>
    </citation>
    <scope>NUCLEOTIDE SEQUENCE [LARGE SCALE GENOMIC DNA]</scope>
    <source>
        <strain evidence="3 4">18JY21-1</strain>
    </source>
</reference>
<sequence>MELNLRQAVINNVKNSDAKQLGEIIQESVGGEDAVLPGMGVLFELIWTNAAPEIRQQLLQILHTSLQSPANVN</sequence>
<comment type="induction">
    <text evidence="2">Expressed only in the forespore compartment of sporulating cells.</text>
</comment>
<dbReference type="GO" id="GO:0030435">
    <property type="term" value="P:sporulation resulting in formation of a cellular spore"/>
    <property type="evidence" value="ECO:0007669"/>
    <property type="project" value="UniProtKB-KW"/>
</dbReference>
<organism evidence="3 4">
    <name type="scientific">Paenibacillus albiflavus</name>
    <dbReference type="NCBI Taxonomy" id="2545760"/>
    <lineage>
        <taxon>Bacteria</taxon>
        <taxon>Bacillati</taxon>
        <taxon>Bacillota</taxon>
        <taxon>Bacilli</taxon>
        <taxon>Bacillales</taxon>
        <taxon>Paenibacillaceae</taxon>
        <taxon>Paenibacillus</taxon>
    </lineage>
</organism>